<feature type="region of interest" description="Disordered" evidence="1">
    <location>
        <begin position="112"/>
        <end position="167"/>
    </location>
</feature>
<dbReference type="RefSeq" id="XP_020078085.1">
    <property type="nucleotide sequence ID" value="XM_020222956.1"/>
</dbReference>
<feature type="region of interest" description="Disordered" evidence="1">
    <location>
        <begin position="12"/>
        <end position="57"/>
    </location>
</feature>
<accession>A0A1E4RP20</accession>
<sequence>MLNYNYSFEKAKAKSKDSKSSDTPPASPTIRHSASFDRSHRRSNSISYRSRGMLGPKEHYFQRDSIDTLGSRHSLFSNQSEPDSPITLEKIGTQAPEPFIDLNIINVESEKFRRSRQASTGSALSYRLDGMSRSNEKNIPRGYSKSSMDGGPSPQLCKHHHKHSFSQPPGFLEVDLKEFLENEDEEEGSIASMDEHENPFDLEALEEHYMFNELDIMLPASSNDLLLKYQSQQQYEDPNMTSDGDKKRSKSRSYLGMIRRGSFLKNKDWAKKDN</sequence>
<dbReference type="GeneID" id="30997505"/>
<protein>
    <submittedName>
        <fullName evidence="2">Uncharacterized protein</fullName>
    </submittedName>
</protein>
<keyword evidence="3" id="KW-1185">Reference proteome</keyword>
<proteinExistence type="predicted"/>
<evidence type="ECO:0000313" key="2">
    <source>
        <dbReference type="EMBL" id="ODV69018.1"/>
    </source>
</evidence>
<evidence type="ECO:0000256" key="1">
    <source>
        <dbReference type="SAM" id="MobiDB-lite"/>
    </source>
</evidence>
<name>A0A1E4RP20_9ASCO</name>
<evidence type="ECO:0000313" key="3">
    <source>
        <dbReference type="Proteomes" id="UP000095085"/>
    </source>
</evidence>
<dbReference type="Proteomes" id="UP000095085">
    <property type="component" value="Unassembled WGS sequence"/>
</dbReference>
<reference evidence="3" key="1">
    <citation type="submission" date="2016-05" db="EMBL/GenBank/DDBJ databases">
        <title>Comparative genomics of biotechnologically important yeasts.</title>
        <authorList>
            <consortium name="DOE Joint Genome Institute"/>
            <person name="Riley R."/>
            <person name="Haridas S."/>
            <person name="Wolfe K.H."/>
            <person name="Lopes M.R."/>
            <person name="Hittinger C.T."/>
            <person name="Goker M."/>
            <person name="Salamov A."/>
            <person name="Wisecaver J."/>
            <person name="Long T.M."/>
            <person name="Aerts A.L."/>
            <person name="Barry K."/>
            <person name="Choi C."/>
            <person name="Clum A."/>
            <person name="Coughlan A.Y."/>
            <person name="Deshpande S."/>
            <person name="Douglass A.P."/>
            <person name="Hanson S.J."/>
            <person name="Klenk H.-P."/>
            <person name="Labutti K."/>
            <person name="Lapidus A."/>
            <person name="Lindquist E."/>
            <person name="Lipzen A."/>
            <person name="Meier-Kolthoff J.P."/>
            <person name="Ohm R.A."/>
            <person name="Otillar R.P."/>
            <person name="Pangilinan J."/>
            <person name="Peng Y."/>
            <person name="Rokas A."/>
            <person name="Rosa C.A."/>
            <person name="Scheuner C."/>
            <person name="Sibirny A.A."/>
            <person name="Slot J.C."/>
            <person name="Stielow J.B."/>
            <person name="Sun H."/>
            <person name="Kurtzman C.P."/>
            <person name="Blackwell M."/>
            <person name="Grigoriev I.V."/>
            <person name="Jeffries T.W."/>
        </authorList>
    </citation>
    <scope>NUCLEOTIDE SEQUENCE [LARGE SCALE GENOMIC DNA]</scope>
    <source>
        <strain evidence="3">NRRL Y-1933</strain>
    </source>
</reference>
<gene>
    <name evidence="2" type="ORF">HYPBUDRAFT_193729</name>
</gene>
<dbReference type="AlphaFoldDB" id="A0A1E4RP20"/>
<dbReference type="EMBL" id="KV454539">
    <property type="protein sequence ID" value="ODV69018.1"/>
    <property type="molecule type" value="Genomic_DNA"/>
</dbReference>
<feature type="region of interest" description="Disordered" evidence="1">
    <location>
        <begin position="232"/>
        <end position="251"/>
    </location>
</feature>
<organism evidence="2 3">
    <name type="scientific">Hyphopichia burtonii NRRL Y-1933</name>
    <dbReference type="NCBI Taxonomy" id="984485"/>
    <lineage>
        <taxon>Eukaryota</taxon>
        <taxon>Fungi</taxon>
        <taxon>Dikarya</taxon>
        <taxon>Ascomycota</taxon>
        <taxon>Saccharomycotina</taxon>
        <taxon>Pichiomycetes</taxon>
        <taxon>Debaryomycetaceae</taxon>
        <taxon>Hyphopichia</taxon>
    </lineage>
</organism>
<feature type="compositionally biased region" description="Polar residues" evidence="1">
    <location>
        <begin position="232"/>
        <end position="242"/>
    </location>
</feature>